<sequence>SGSGKSSLINAILNLTADDEGSASVGVTETTDIIVDYMNPKHPNLIFWDFPGVGTIKYAKTDYFDKLESVSKKKLSDFDFFLIISNNRFTENDLWFAKEIQKQKQHFFFCRTHTDDNKTYDFEHLMAKLIDDAPNFKTETLILSLSSVYDKIIDEKVKILKERIHRVALRACVGNIIPIPGAGVSAEAAVIFKEANFYREQLGIDDTTLTRICSDMNIDLSVLQE</sequence>
<gene>
    <name evidence="1" type="ORF">MAR_003446</name>
</gene>
<dbReference type="InterPro" id="IPR007743">
    <property type="entry name" value="Immunity-related_GTPase-like"/>
</dbReference>
<dbReference type="SUPFAM" id="SSF52540">
    <property type="entry name" value="P-loop containing nucleoside triphosphate hydrolases"/>
    <property type="match status" value="1"/>
</dbReference>
<dbReference type="PANTHER" id="PTHR32341">
    <property type="entry name" value="INTERFERON-INDUCIBLE GTPASE"/>
    <property type="match status" value="1"/>
</dbReference>
<evidence type="ECO:0000313" key="2">
    <source>
        <dbReference type="Proteomes" id="UP001164746"/>
    </source>
</evidence>
<keyword evidence="2" id="KW-1185">Reference proteome</keyword>
<protein>
    <submittedName>
        <fullName evidence="1">IIGP1-like protein</fullName>
    </submittedName>
</protein>
<dbReference type="InterPro" id="IPR027417">
    <property type="entry name" value="P-loop_NTPase"/>
</dbReference>
<dbReference type="EMBL" id="CP111027">
    <property type="protein sequence ID" value="WAR29878.1"/>
    <property type="molecule type" value="Genomic_DNA"/>
</dbReference>
<dbReference type="Pfam" id="PF05049">
    <property type="entry name" value="IIGP"/>
    <property type="match status" value="2"/>
</dbReference>
<organism evidence="1 2">
    <name type="scientific">Mya arenaria</name>
    <name type="common">Soft-shell clam</name>
    <dbReference type="NCBI Taxonomy" id="6604"/>
    <lineage>
        <taxon>Eukaryota</taxon>
        <taxon>Metazoa</taxon>
        <taxon>Spiralia</taxon>
        <taxon>Lophotrochozoa</taxon>
        <taxon>Mollusca</taxon>
        <taxon>Bivalvia</taxon>
        <taxon>Autobranchia</taxon>
        <taxon>Heteroconchia</taxon>
        <taxon>Euheterodonta</taxon>
        <taxon>Imparidentia</taxon>
        <taxon>Neoheterodontei</taxon>
        <taxon>Myida</taxon>
        <taxon>Myoidea</taxon>
        <taxon>Myidae</taxon>
        <taxon>Mya</taxon>
    </lineage>
</organism>
<dbReference type="Proteomes" id="UP001164746">
    <property type="component" value="Chromosome 16"/>
</dbReference>
<accession>A0ABY7G629</accession>
<evidence type="ECO:0000313" key="1">
    <source>
        <dbReference type="EMBL" id="WAR29878.1"/>
    </source>
</evidence>
<reference evidence="1" key="1">
    <citation type="submission" date="2022-11" db="EMBL/GenBank/DDBJ databases">
        <title>Centuries of genome instability and evolution in soft-shell clam transmissible cancer (bioRxiv).</title>
        <authorList>
            <person name="Hart S.F.M."/>
            <person name="Yonemitsu M.A."/>
            <person name="Giersch R.M."/>
            <person name="Beal B.F."/>
            <person name="Arriagada G."/>
            <person name="Davis B.W."/>
            <person name="Ostrander E.A."/>
            <person name="Goff S.P."/>
            <person name="Metzger M.J."/>
        </authorList>
    </citation>
    <scope>NUCLEOTIDE SEQUENCE</scope>
    <source>
        <strain evidence="1">MELC-2E11</strain>
        <tissue evidence="1">Siphon/mantle</tissue>
    </source>
</reference>
<dbReference type="Gene3D" id="3.40.50.300">
    <property type="entry name" value="P-loop containing nucleotide triphosphate hydrolases"/>
    <property type="match status" value="1"/>
</dbReference>
<dbReference type="InterPro" id="IPR051515">
    <property type="entry name" value="IRG"/>
</dbReference>
<proteinExistence type="predicted"/>
<dbReference type="PANTHER" id="PTHR32341:SF10">
    <property type="entry name" value="INTERFERON-INDUCIBLE GTPASE 5"/>
    <property type="match status" value="1"/>
</dbReference>
<feature type="non-terminal residue" evidence="1">
    <location>
        <position position="1"/>
    </location>
</feature>
<feature type="non-terminal residue" evidence="1">
    <location>
        <position position="225"/>
    </location>
</feature>
<name>A0ABY7G629_MYAAR</name>